<feature type="region of interest" description="Disordered" evidence="5">
    <location>
        <begin position="89"/>
        <end position="113"/>
    </location>
</feature>
<gene>
    <name evidence="6" type="ORF">NMOB1V02_LOCUS244</name>
</gene>
<feature type="region of interest" description="Disordered" evidence="5">
    <location>
        <begin position="556"/>
        <end position="575"/>
    </location>
</feature>
<dbReference type="EMBL" id="CAJPEX010000016">
    <property type="protein sequence ID" value="CAG0912454.1"/>
    <property type="molecule type" value="Genomic_DNA"/>
</dbReference>
<dbReference type="GO" id="GO:0006364">
    <property type="term" value="P:rRNA processing"/>
    <property type="evidence" value="ECO:0007669"/>
    <property type="project" value="InterPro"/>
</dbReference>
<dbReference type="GO" id="GO:0032040">
    <property type="term" value="C:small-subunit processome"/>
    <property type="evidence" value="ECO:0007669"/>
    <property type="project" value="InterPro"/>
</dbReference>
<dbReference type="PANTHER" id="PTHR14150">
    <property type="entry name" value="U3 SMALL NUCLEOLAR RNA-ASSOCIATED PROTEIN 14"/>
    <property type="match status" value="1"/>
</dbReference>
<dbReference type="AlphaFoldDB" id="A0A7R9G945"/>
<evidence type="ECO:0000313" key="7">
    <source>
        <dbReference type="Proteomes" id="UP000678499"/>
    </source>
</evidence>
<dbReference type="OrthoDB" id="277439at2759"/>
<keyword evidence="4" id="KW-0539">Nucleus</keyword>
<evidence type="ECO:0008006" key="8">
    <source>
        <dbReference type="Google" id="ProtNLM"/>
    </source>
</evidence>
<evidence type="ECO:0000256" key="3">
    <source>
        <dbReference type="ARBA" id="ARBA00022553"/>
    </source>
</evidence>
<evidence type="ECO:0000256" key="4">
    <source>
        <dbReference type="ARBA" id="ARBA00023242"/>
    </source>
</evidence>
<feature type="region of interest" description="Disordered" evidence="5">
    <location>
        <begin position="523"/>
        <end position="549"/>
    </location>
</feature>
<dbReference type="PANTHER" id="PTHR14150:SF12">
    <property type="entry name" value="U3 SMALL NUCLEOLAR RNA-ASSOCIATED PROTEIN 14 HOMOLOG A"/>
    <property type="match status" value="1"/>
</dbReference>
<keyword evidence="3" id="KW-0597">Phosphoprotein</keyword>
<dbReference type="EMBL" id="OA882053">
    <property type="protein sequence ID" value="CAD7272302.1"/>
    <property type="molecule type" value="Genomic_DNA"/>
</dbReference>
<dbReference type="Proteomes" id="UP000678499">
    <property type="component" value="Unassembled WGS sequence"/>
</dbReference>
<feature type="compositionally biased region" description="Basic residues" evidence="5">
    <location>
        <begin position="286"/>
        <end position="306"/>
    </location>
</feature>
<feature type="compositionally biased region" description="Basic and acidic residues" evidence="5">
    <location>
        <begin position="255"/>
        <end position="271"/>
    </location>
</feature>
<proteinExistence type="inferred from homology"/>
<sequence length="658" mass="73028">MQGKVAVSLLRRAAGEEAEENERLLNLDHEAMSSRDAAKLSSLKKIVLADNEDENCWTLEERADVSGFGAERDGAILRPDDLVRVLVDEDDTPSPTADSESGSGLAKKPAVAECGPSRRHAAALLQTLSGNAAGGQRGGPVSAPLPKSLEDRLRRHLAYESAAGHVARWDATVARHRRQDQLVFPLDNPKLTLRAAEDFVRSSVCFSSKTKSDHDDETAASLEQRLEAALAAGKHEKLERKKADKVEDAEEEEEDKKRDSARVRDMEERRNKMARFRALQSYHEARQRREKRIKSRSFHRHAKKERLRRDERLLATGGEGADAVKTRALDELDRRRVAERMSLKHRPPTASSTGGGRWAQALAIRAKHDPEARKALAEQLRLSKQLTEKRTLGDESSGDEEESDARRAIEGENHTEKPVEDDGLWENIKERNRKDARMKEEKKNKRRKTAADINPSDFVSVKEVVVSGTQAPDEMNVAMDALDDDDVDGQMDEQQQYGGMTADLVAEAFAADDVVAELAQAELDEGKKKDKKPSSGTEPPGWGCWGGKRGVVVDRTGKRGRRKARGPIPSSTDRPSSVVYTVGHTVLSSRRDAAARRFQVSELPFPYNNVVDYENSVRAPIGSTFVPETAATALRVPRVRVHKGAIIEPLKDIFVKKS</sequence>
<feature type="region of interest" description="Disordered" evidence="5">
    <location>
        <begin position="231"/>
        <end position="311"/>
    </location>
</feature>
<evidence type="ECO:0000256" key="5">
    <source>
        <dbReference type="SAM" id="MobiDB-lite"/>
    </source>
</evidence>
<name>A0A7R9G945_9CRUS</name>
<feature type="compositionally biased region" description="Basic and acidic residues" evidence="5">
    <location>
        <begin position="233"/>
        <end position="246"/>
    </location>
</feature>
<reference evidence="6" key="1">
    <citation type="submission" date="2020-11" db="EMBL/GenBank/DDBJ databases">
        <authorList>
            <person name="Tran Van P."/>
        </authorList>
    </citation>
    <scope>NUCLEOTIDE SEQUENCE</scope>
</reference>
<comment type="similarity">
    <text evidence="2">Belongs to the UTP14 family.</text>
</comment>
<feature type="compositionally biased region" description="Polar residues" evidence="5">
    <location>
        <begin position="93"/>
        <end position="102"/>
    </location>
</feature>
<dbReference type="InterPro" id="IPR006709">
    <property type="entry name" value="SSU_processome_Utp14"/>
</dbReference>
<accession>A0A7R9G945</accession>
<evidence type="ECO:0000256" key="2">
    <source>
        <dbReference type="ARBA" id="ARBA00007774"/>
    </source>
</evidence>
<evidence type="ECO:0000256" key="1">
    <source>
        <dbReference type="ARBA" id="ARBA00004604"/>
    </source>
</evidence>
<organism evidence="6">
    <name type="scientific">Notodromas monacha</name>
    <dbReference type="NCBI Taxonomy" id="399045"/>
    <lineage>
        <taxon>Eukaryota</taxon>
        <taxon>Metazoa</taxon>
        <taxon>Ecdysozoa</taxon>
        <taxon>Arthropoda</taxon>
        <taxon>Crustacea</taxon>
        <taxon>Oligostraca</taxon>
        <taxon>Ostracoda</taxon>
        <taxon>Podocopa</taxon>
        <taxon>Podocopida</taxon>
        <taxon>Cypridocopina</taxon>
        <taxon>Cypridoidea</taxon>
        <taxon>Cyprididae</taxon>
        <taxon>Notodromas</taxon>
    </lineage>
</organism>
<protein>
    <recommendedName>
        <fullName evidence="8">U3 small nucleolar RNA-associated protein 14</fullName>
    </recommendedName>
</protein>
<comment type="subcellular location">
    <subcellularLocation>
        <location evidence="1">Nucleus</location>
        <location evidence="1">Nucleolus</location>
    </subcellularLocation>
</comment>
<feature type="compositionally biased region" description="Basic and acidic residues" evidence="5">
    <location>
        <begin position="427"/>
        <end position="443"/>
    </location>
</feature>
<keyword evidence="7" id="KW-1185">Reference proteome</keyword>
<feature type="region of interest" description="Disordered" evidence="5">
    <location>
        <begin position="387"/>
        <end position="454"/>
    </location>
</feature>
<dbReference type="Pfam" id="PF04615">
    <property type="entry name" value="Utp14"/>
    <property type="match status" value="1"/>
</dbReference>
<evidence type="ECO:0000313" key="6">
    <source>
        <dbReference type="EMBL" id="CAD7272302.1"/>
    </source>
</evidence>
<feature type="compositionally biased region" description="Basic and acidic residues" evidence="5">
    <location>
        <begin position="404"/>
        <end position="420"/>
    </location>
</feature>